<feature type="transmembrane region" description="Helical" evidence="9">
    <location>
        <begin position="677"/>
        <end position="696"/>
    </location>
</feature>
<evidence type="ECO:0000256" key="6">
    <source>
        <dbReference type="ARBA" id="ARBA00022989"/>
    </source>
</evidence>
<evidence type="ECO:0000256" key="9">
    <source>
        <dbReference type="HAMAP-Rule" id="MF_01463"/>
    </source>
</evidence>
<evidence type="ECO:0000259" key="12">
    <source>
        <dbReference type="Pfam" id="PF21760"/>
    </source>
</evidence>
<evidence type="ECO:0000256" key="2">
    <source>
        <dbReference type="ARBA" id="ARBA00022448"/>
    </source>
</evidence>
<dbReference type="InterPro" id="IPR005791">
    <property type="entry name" value="SecD"/>
</dbReference>
<evidence type="ECO:0000256" key="10">
    <source>
        <dbReference type="HAMAP-Rule" id="MF_01464"/>
    </source>
</evidence>
<dbReference type="Pfam" id="PF21760">
    <property type="entry name" value="SecD_1st"/>
    <property type="match status" value="1"/>
</dbReference>
<feature type="domain" description="Protein export membrane protein SecD/SecF C-terminal" evidence="11">
    <location>
        <begin position="470"/>
        <end position="635"/>
    </location>
</feature>
<dbReference type="NCBIfam" id="TIGR00916">
    <property type="entry name" value="2A0604s01"/>
    <property type="match status" value="1"/>
</dbReference>
<feature type="transmembrane region" description="Helical" evidence="9">
    <location>
        <begin position="541"/>
        <end position="562"/>
    </location>
</feature>
<dbReference type="EMBL" id="JAMXLY010000015">
    <property type="protein sequence ID" value="MCO6025318.1"/>
    <property type="molecule type" value="Genomic_DNA"/>
</dbReference>
<evidence type="ECO:0000259" key="13">
    <source>
        <dbReference type="Pfam" id="PF22599"/>
    </source>
</evidence>
<dbReference type="RefSeq" id="WP_252760677.1">
    <property type="nucleotide sequence ID" value="NZ_JAMXLY010000015.1"/>
</dbReference>
<evidence type="ECO:0000256" key="4">
    <source>
        <dbReference type="ARBA" id="ARBA00022692"/>
    </source>
</evidence>
<comment type="similarity">
    <text evidence="10">Belongs to the SecD/SecF family. SecF subfamily.</text>
</comment>
<accession>A0ABT1BY63</accession>
<feature type="transmembrane region" description="Helical" evidence="9">
    <location>
        <begin position="957"/>
        <end position="984"/>
    </location>
</feature>
<dbReference type="HAMAP" id="MF_01464_B">
    <property type="entry name" value="SecF_B"/>
    <property type="match status" value="1"/>
</dbReference>
<feature type="transmembrane region" description="Helical" evidence="9">
    <location>
        <begin position="619"/>
        <end position="638"/>
    </location>
</feature>
<proteinExistence type="inferred from homology"/>
<evidence type="ECO:0000256" key="7">
    <source>
        <dbReference type="ARBA" id="ARBA00023010"/>
    </source>
</evidence>
<dbReference type="InterPro" id="IPR005665">
    <property type="entry name" value="SecF_bac"/>
</dbReference>
<comment type="function">
    <text evidence="9">Part of the Sec protein translocase complex. Interacts with the SecYEG preprotein conducting channel. SecDF uses the proton motive force (PMF) to complete protein translocation after the ATP-dependent function of SecA.</text>
</comment>
<dbReference type="InterPro" id="IPR054384">
    <property type="entry name" value="SecDF_P1_head"/>
</dbReference>
<comment type="subcellular location">
    <subcellularLocation>
        <location evidence="1 9">Cell membrane</location>
        <topology evidence="1 9">Multi-pass membrane protein</topology>
    </subcellularLocation>
</comment>
<feature type="transmembrane region" description="Helical" evidence="9">
    <location>
        <begin position="876"/>
        <end position="893"/>
    </location>
</feature>
<keyword evidence="7 9" id="KW-0811">Translocation</keyword>
<comment type="subunit">
    <text evidence="10">Forms a complex with SecD. Part of the essential Sec protein translocation apparatus which comprises SecA, SecYEG and auxiliary proteins SecDF. Other proteins may also be involved.</text>
</comment>
<dbReference type="Gene3D" id="1.20.1640.10">
    <property type="entry name" value="Multidrug efflux transporter AcrB transmembrane domain"/>
    <property type="match status" value="2"/>
</dbReference>
<keyword evidence="15" id="KW-1185">Reference proteome</keyword>
<comment type="caution">
    <text evidence="14">The sequence shown here is derived from an EMBL/GenBank/DDBJ whole genome shotgun (WGS) entry which is preliminary data.</text>
</comment>
<dbReference type="NCBIfam" id="TIGR01129">
    <property type="entry name" value="secD"/>
    <property type="match status" value="1"/>
</dbReference>
<comment type="similarity">
    <text evidence="9">Belongs to the SecD/SecF family. SecD subfamily.</text>
</comment>
<dbReference type="NCBIfam" id="NF009585">
    <property type="entry name" value="PRK13024.1-5"/>
    <property type="match status" value="1"/>
</dbReference>
<feature type="transmembrane region" description="Helical" evidence="9">
    <location>
        <begin position="516"/>
        <end position="535"/>
    </location>
</feature>
<feature type="domain" description="SecDF P1 head subdomain" evidence="13">
    <location>
        <begin position="373"/>
        <end position="468"/>
    </location>
</feature>
<dbReference type="PANTHER" id="PTHR30081">
    <property type="entry name" value="PROTEIN-EXPORT MEMBRANE PROTEIN SEC"/>
    <property type="match status" value="1"/>
</dbReference>
<dbReference type="Proteomes" id="UP001204015">
    <property type="component" value="Unassembled WGS sequence"/>
</dbReference>
<gene>
    <name evidence="14" type="primary">secDF</name>
    <name evidence="9" type="synonym">secD</name>
    <name evidence="10" type="synonym">secF</name>
    <name evidence="14" type="ORF">NG821_05600</name>
</gene>
<evidence type="ECO:0000313" key="15">
    <source>
        <dbReference type="Proteomes" id="UP001204015"/>
    </source>
</evidence>
<dbReference type="Pfam" id="PF22599">
    <property type="entry name" value="SecDF_P1_head"/>
    <property type="match status" value="1"/>
</dbReference>
<evidence type="ECO:0000256" key="1">
    <source>
        <dbReference type="ARBA" id="ARBA00004651"/>
    </source>
</evidence>
<dbReference type="HAMAP" id="MF_01463_B">
    <property type="entry name" value="SecD_B"/>
    <property type="match status" value="1"/>
</dbReference>
<dbReference type="PANTHER" id="PTHR30081:SF1">
    <property type="entry name" value="PROTEIN TRANSLOCASE SUBUNIT SECD"/>
    <property type="match status" value="1"/>
</dbReference>
<sequence length="1010" mass="110448">MHNKGLVICIAVLLTLASIFYLSFSVATSYYDYQAAKIKDPIAAQDYKDSVKYLGIYSYKNCLETQIGLGLDLKGGMNVVLEVSVPDVVEMLADHKTDPAFTKSLAEARAEEEKSQSDFISLFIKAYHKNAPGHKLAEIFSTQELQGKVSPQSSDSQVEKVLRSSVQSAIDNSFNVVRTRIDKFGVVQPNIQRLQGQEGRIMVEMPGIREPERIRKLLQGSANLEFWDTYNAEEIAPYLQQLDQRMVAEKDSTSQKEKKVAKKKVAKVAKPMFKLKSAGNQNQASQTAATAAAIRQHPLLARLQLTGAQSLALVGYANVRDTAAVDRIIYSSLAKQVLPSDLKLLWGAKPAEGVNAKNVFELYALKVTTANGQAPLQGDVITDAKDEFDQFSKPVVSMTMNSEGARDWAQMTKANIGKAIAIVLDGSVYSAPRVNQEIDGGSSQISGNFTIEETKDLANTLKSGRMPAPAHIVQEEIVGPSLGAQSIHQGFVSFIIAFVLLMIFMCLMYDVIPGMIANGALIVNLFFTLGILASFQSALTMPGIAGIVLTLGTAVDANVLIYERVREEMRRGKGIKQAIELGYKAAFSAIFDSNVTSLITGVILLAVGTGPIRGFATTWIIGLICSFFTAVFLTRLVYEHQMKHDRWQHQKFYTAVSKNLMQNTHYHFMAAFKKSRIIWGIALVVCIVSFAVRGMSRSIDFTGGRNYVVTFEKAVEPEQVRDVLENAFVNKDGSKATTTAIALGTDHKTIRVSTNWEIESSDPDIDNQAEAVLYKGLKKANLITQASLAKFKNPDIRQGGSIISSQKVGPSSAKDITYGAVISVLLALFAIFLYILIRFRNVAFSLGSIVALACDALLVIGVFSLFWGILPFSLEVDQTFIGAILTVIGYSMNDKVVVFDRIRENLRLHPQQAESDLQGLFNDSINETLARTVNTSAATLIVLLCIFFLGGESIRSFSFAMILGVIFGTLSSIFIASPVAYLVLGKHIRDKEAHEQAEAATAAALAEDKA</sequence>
<feature type="domain" description="Protein translocase subunit SecDF P1" evidence="12">
    <location>
        <begin position="171"/>
        <end position="228"/>
    </location>
</feature>
<keyword evidence="3 9" id="KW-1003">Cell membrane</keyword>
<comment type="caution">
    <text evidence="9">Lacks conserved residue(s) required for the propagation of feature annotation.</text>
</comment>
<dbReference type="NCBIfam" id="TIGR00966">
    <property type="entry name" value="transloc_SecF"/>
    <property type="match status" value="1"/>
</dbReference>
<keyword evidence="4 9" id="KW-0812">Transmembrane</keyword>
<evidence type="ECO:0000256" key="8">
    <source>
        <dbReference type="ARBA" id="ARBA00023136"/>
    </source>
</evidence>
<comment type="subunit">
    <text evidence="9">Forms a complex with SecF. Part of the essential Sec protein translocation apparatus which comprises SecA, SecYEG and auxiliary proteins SecDF. Other proteins may also be involved.</text>
</comment>
<dbReference type="InterPro" id="IPR022813">
    <property type="entry name" value="SecD/SecF_arch_bac"/>
</dbReference>
<dbReference type="InterPro" id="IPR022646">
    <property type="entry name" value="SecD/SecF_CS"/>
</dbReference>
<dbReference type="InterPro" id="IPR055344">
    <property type="entry name" value="SecD_SecF_C_bact"/>
</dbReference>
<evidence type="ECO:0000256" key="3">
    <source>
        <dbReference type="ARBA" id="ARBA00022475"/>
    </source>
</evidence>
<dbReference type="InterPro" id="IPR022645">
    <property type="entry name" value="SecD/SecF_bac"/>
</dbReference>
<evidence type="ECO:0000256" key="5">
    <source>
        <dbReference type="ARBA" id="ARBA00022927"/>
    </source>
</evidence>
<organism evidence="14 15">
    <name type="scientific">Segatella cerevisiae</name>
    <dbReference type="NCBI Taxonomy" id="2053716"/>
    <lineage>
        <taxon>Bacteria</taxon>
        <taxon>Pseudomonadati</taxon>
        <taxon>Bacteroidota</taxon>
        <taxon>Bacteroidia</taxon>
        <taxon>Bacteroidales</taxon>
        <taxon>Prevotellaceae</taxon>
        <taxon>Segatella</taxon>
    </lineage>
</organism>
<dbReference type="InterPro" id="IPR048631">
    <property type="entry name" value="SecD_1st"/>
</dbReference>
<dbReference type="Pfam" id="PF02355">
    <property type="entry name" value="SecD_SecF_C"/>
    <property type="match status" value="2"/>
</dbReference>
<feature type="transmembrane region" description="Helical" evidence="9">
    <location>
        <begin position="490"/>
        <end position="509"/>
    </location>
</feature>
<keyword evidence="5 9" id="KW-0653">Protein transport</keyword>
<dbReference type="SUPFAM" id="SSF82866">
    <property type="entry name" value="Multidrug efflux transporter AcrB transmembrane domain"/>
    <property type="match status" value="2"/>
</dbReference>
<keyword evidence="2 9" id="KW-0813">Transport</keyword>
<feature type="transmembrane region" description="Helical" evidence="9">
    <location>
        <begin position="849"/>
        <end position="870"/>
    </location>
</feature>
<feature type="transmembrane region" description="Helical" evidence="9">
    <location>
        <begin position="816"/>
        <end position="837"/>
    </location>
</feature>
<keyword evidence="6 9" id="KW-1133">Transmembrane helix</keyword>
<protein>
    <recommendedName>
        <fullName evidence="9 10">Multifunctional fusion protein</fullName>
    </recommendedName>
    <domain>
        <recommendedName>
            <fullName evidence="9">Protein translocase subunit SecD</fullName>
        </recommendedName>
    </domain>
    <domain>
        <recommendedName>
            <fullName evidence="10">Protein-export membrane protein SecF</fullName>
        </recommendedName>
    </domain>
</protein>
<feature type="transmembrane region" description="Helical" evidence="9">
    <location>
        <begin position="933"/>
        <end position="951"/>
    </location>
</feature>
<dbReference type="PRINTS" id="PR01755">
    <property type="entry name" value="SECFTRNLCASE"/>
</dbReference>
<evidence type="ECO:0000313" key="14">
    <source>
        <dbReference type="EMBL" id="MCO6025318.1"/>
    </source>
</evidence>
<dbReference type="InterPro" id="IPR048634">
    <property type="entry name" value="SecD_SecF_C"/>
</dbReference>
<keyword evidence="8 9" id="KW-0472">Membrane</keyword>
<name>A0ABT1BY63_9BACT</name>
<evidence type="ECO:0000259" key="11">
    <source>
        <dbReference type="Pfam" id="PF02355"/>
    </source>
</evidence>
<reference evidence="14 15" key="1">
    <citation type="submission" date="2022-06" db="EMBL/GenBank/DDBJ databases">
        <title>A taxonomic note on the genus Prevotella: Description of four novel genera and emended description of the genera Hallella and Xylanibacter.</title>
        <authorList>
            <person name="Hitch T.C.A."/>
        </authorList>
    </citation>
    <scope>NUCLEOTIDE SEQUENCE [LARGE SCALE GENOMIC DNA]</scope>
    <source>
        <strain evidence="14 15">DSM 100619</strain>
    </source>
</reference>
<dbReference type="Gene3D" id="3.30.70.3220">
    <property type="match status" value="1"/>
</dbReference>
<dbReference type="Gene3D" id="3.30.1360.200">
    <property type="match status" value="1"/>
</dbReference>
<feature type="domain" description="Protein export membrane protein SecD/SecF C-terminal" evidence="11">
    <location>
        <begin position="801"/>
        <end position="982"/>
    </location>
</feature>
<dbReference type="Pfam" id="PF07549">
    <property type="entry name" value="Sec_GG"/>
    <property type="match status" value="2"/>
</dbReference>
<feature type="transmembrane region" description="Helical" evidence="9">
    <location>
        <begin position="583"/>
        <end position="607"/>
    </location>
</feature>